<accession>N1PVX6</accession>
<dbReference type="Proteomes" id="UP000016933">
    <property type="component" value="Unassembled WGS sequence"/>
</dbReference>
<keyword evidence="2" id="KW-1185">Reference proteome</keyword>
<reference evidence="1 2" key="2">
    <citation type="journal article" date="2012" name="PLoS Pathog.">
        <title>Diverse lifestyles and strategies of plant pathogenesis encoded in the genomes of eighteen Dothideomycetes fungi.</title>
        <authorList>
            <person name="Ohm R.A."/>
            <person name="Feau N."/>
            <person name="Henrissat B."/>
            <person name="Schoch C.L."/>
            <person name="Horwitz B.A."/>
            <person name="Barry K.W."/>
            <person name="Condon B.J."/>
            <person name="Copeland A.C."/>
            <person name="Dhillon B."/>
            <person name="Glaser F."/>
            <person name="Hesse C.N."/>
            <person name="Kosti I."/>
            <person name="LaButti K."/>
            <person name="Lindquist E.A."/>
            <person name="Lucas S."/>
            <person name="Salamov A.A."/>
            <person name="Bradshaw R.E."/>
            <person name="Ciuffetti L."/>
            <person name="Hamelin R.C."/>
            <person name="Kema G.H.J."/>
            <person name="Lawrence C."/>
            <person name="Scott J.A."/>
            <person name="Spatafora J.W."/>
            <person name="Turgeon B.G."/>
            <person name="de Wit P.J.G.M."/>
            <person name="Zhong S."/>
            <person name="Goodwin S.B."/>
            <person name="Grigoriev I.V."/>
        </authorList>
    </citation>
    <scope>NUCLEOTIDE SEQUENCE [LARGE SCALE GENOMIC DNA]</scope>
    <source>
        <strain evidence="2">NZE10 / CBS 128990</strain>
    </source>
</reference>
<name>N1PVX6_DOTSN</name>
<gene>
    <name evidence="1" type="ORF">DOTSEDRAFT_20897</name>
</gene>
<dbReference type="OrthoDB" id="3820579at2759"/>
<sequence length="140" mass="14745">MSTELRGLREQIFANAKLMIHPSTISTYAAADSNTRLPSQQSSATLVASPYPPAGDLDIVIFGDGSSYTAALMVGITPVIEGGTSTTPEAAMRKLLLATSELLNDVMPKLGAHQRTIHGGGGVDTDYLNRDLIDAQKKAS</sequence>
<organism evidence="1 2">
    <name type="scientific">Dothistroma septosporum (strain NZE10 / CBS 128990)</name>
    <name type="common">Red band needle blight fungus</name>
    <name type="synonym">Mycosphaerella pini</name>
    <dbReference type="NCBI Taxonomy" id="675120"/>
    <lineage>
        <taxon>Eukaryota</taxon>
        <taxon>Fungi</taxon>
        <taxon>Dikarya</taxon>
        <taxon>Ascomycota</taxon>
        <taxon>Pezizomycotina</taxon>
        <taxon>Dothideomycetes</taxon>
        <taxon>Dothideomycetidae</taxon>
        <taxon>Mycosphaerellales</taxon>
        <taxon>Mycosphaerellaceae</taxon>
        <taxon>Dothistroma</taxon>
    </lineage>
</organism>
<dbReference type="EMBL" id="KB446536">
    <property type="protein sequence ID" value="EME47088.1"/>
    <property type="molecule type" value="Genomic_DNA"/>
</dbReference>
<evidence type="ECO:0000313" key="2">
    <source>
        <dbReference type="Proteomes" id="UP000016933"/>
    </source>
</evidence>
<protein>
    <submittedName>
        <fullName evidence="1">Uncharacterized protein</fullName>
    </submittedName>
</protein>
<dbReference type="eggNOG" id="ENOG502TAWS">
    <property type="taxonomic scope" value="Eukaryota"/>
</dbReference>
<dbReference type="HOGENOM" id="CLU_1835125_0_0_1"/>
<dbReference type="AlphaFoldDB" id="N1PVX6"/>
<reference evidence="2" key="1">
    <citation type="journal article" date="2012" name="PLoS Genet.">
        <title>The genomes of the fungal plant pathogens Cladosporium fulvum and Dothistroma septosporum reveal adaptation to different hosts and lifestyles but also signatures of common ancestry.</title>
        <authorList>
            <person name="de Wit P.J.G.M."/>
            <person name="van der Burgt A."/>
            <person name="Oekmen B."/>
            <person name="Stergiopoulos I."/>
            <person name="Abd-Elsalam K.A."/>
            <person name="Aerts A.L."/>
            <person name="Bahkali A.H."/>
            <person name="Beenen H.G."/>
            <person name="Chettri P."/>
            <person name="Cox M.P."/>
            <person name="Datema E."/>
            <person name="de Vries R.P."/>
            <person name="Dhillon B."/>
            <person name="Ganley A.R."/>
            <person name="Griffiths S.A."/>
            <person name="Guo Y."/>
            <person name="Hamelin R.C."/>
            <person name="Henrissat B."/>
            <person name="Kabir M.S."/>
            <person name="Jashni M.K."/>
            <person name="Kema G."/>
            <person name="Klaubauf S."/>
            <person name="Lapidus A."/>
            <person name="Levasseur A."/>
            <person name="Lindquist E."/>
            <person name="Mehrabi R."/>
            <person name="Ohm R.A."/>
            <person name="Owen T.J."/>
            <person name="Salamov A."/>
            <person name="Schwelm A."/>
            <person name="Schijlen E."/>
            <person name="Sun H."/>
            <person name="van den Burg H.A."/>
            <person name="van Ham R.C.H.J."/>
            <person name="Zhang S."/>
            <person name="Goodwin S.B."/>
            <person name="Grigoriev I.V."/>
            <person name="Collemare J."/>
            <person name="Bradshaw R.E."/>
        </authorList>
    </citation>
    <scope>NUCLEOTIDE SEQUENCE [LARGE SCALE GENOMIC DNA]</scope>
    <source>
        <strain evidence="2">NZE10 / CBS 128990</strain>
    </source>
</reference>
<evidence type="ECO:0000313" key="1">
    <source>
        <dbReference type="EMBL" id="EME47088.1"/>
    </source>
</evidence>
<dbReference type="OMA" id="LMTTCEL"/>
<proteinExistence type="predicted"/>